<name>A0ABU6Q5W5_9FABA</name>
<dbReference type="EMBL" id="JASCZI010000021">
    <property type="protein sequence ID" value="MED6106917.1"/>
    <property type="molecule type" value="Genomic_DNA"/>
</dbReference>
<keyword evidence="2" id="KW-1185">Reference proteome</keyword>
<accession>A0ABU6Q5W5</accession>
<gene>
    <name evidence="1" type="ORF">PIB30_009218</name>
</gene>
<reference evidence="1 2" key="1">
    <citation type="journal article" date="2023" name="Plants (Basel)">
        <title>Bridging the Gap: Combining Genomics and Transcriptomics Approaches to Understand Stylosanthes scabra, an Orphan Legume from the Brazilian Caatinga.</title>
        <authorList>
            <person name="Ferreira-Neto J.R.C."/>
            <person name="da Silva M.D."/>
            <person name="Binneck E."/>
            <person name="de Melo N.F."/>
            <person name="da Silva R.H."/>
            <person name="de Melo A.L.T.M."/>
            <person name="Pandolfi V."/>
            <person name="Bustamante F.O."/>
            <person name="Brasileiro-Vidal A.C."/>
            <person name="Benko-Iseppon A.M."/>
        </authorList>
    </citation>
    <scope>NUCLEOTIDE SEQUENCE [LARGE SCALE GENOMIC DNA]</scope>
    <source>
        <tissue evidence="1">Leaves</tissue>
    </source>
</reference>
<sequence length="129" mass="14617">MGTVVIFYEQLDSDVYQSVDLLGSIASSRLCVHMYPSVDQSFTSWVGLGAPRLGQVCPDLAQTWPWIGEGKLVTSLERSRQGQVWTWAKREPRRFLGLELSCLSRLAPLGHEANMFKWASFLGYLRQHV</sequence>
<evidence type="ECO:0000313" key="2">
    <source>
        <dbReference type="Proteomes" id="UP001341840"/>
    </source>
</evidence>
<proteinExistence type="predicted"/>
<organism evidence="1 2">
    <name type="scientific">Stylosanthes scabra</name>
    <dbReference type="NCBI Taxonomy" id="79078"/>
    <lineage>
        <taxon>Eukaryota</taxon>
        <taxon>Viridiplantae</taxon>
        <taxon>Streptophyta</taxon>
        <taxon>Embryophyta</taxon>
        <taxon>Tracheophyta</taxon>
        <taxon>Spermatophyta</taxon>
        <taxon>Magnoliopsida</taxon>
        <taxon>eudicotyledons</taxon>
        <taxon>Gunneridae</taxon>
        <taxon>Pentapetalae</taxon>
        <taxon>rosids</taxon>
        <taxon>fabids</taxon>
        <taxon>Fabales</taxon>
        <taxon>Fabaceae</taxon>
        <taxon>Papilionoideae</taxon>
        <taxon>50 kb inversion clade</taxon>
        <taxon>dalbergioids sensu lato</taxon>
        <taxon>Dalbergieae</taxon>
        <taxon>Pterocarpus clade</taxon>
        <taxon>Stylosanthes</taxon>
    </lineage>
</organism>
<evidence type="ECO:0000313" key="1">
    <source>
        <dbReference type="EMBL" id="MED6106917.1"/>
    </source>
</evidence>
<protein>
    <submittedName>
        <fullName evidence="1">Uncharacterized protein</fullName>
    </submittedName>
</protein>
<dbReference type="Proteomes" id="UP001341840">
    <property type="component" value="Unassembled WGS sequence"/>
</dbReference>
<comment type="caution">
    <text evidence="1">The sequence shown here is derived from an EMBL/GenBank/DDBJ whole genome shotgun (WGS) entry which is preliminary data.</text>
</comment>